<keyword evidence="5" id="KW-0804">Transcription</keyword>
<evidence type="ECO:0000256" key="2">
    <source>
        <dbReference type="ARBA" id="ARBA00006898"/>
    </source>
</evidence>
<evidence type="ECO:0000256" key="5">
    <source>
        <dbReference type="ARBA" id="ARBA00023163"/>
    </source>
</evidence>
<evidence type="ECO:0000313" key="9">
    <source>
        <dbReference type="Proteomes" id="UP001159364"/>
    </source>
</evidence>
<dbReference type="Gene3D" id="1.20.1250.40">
    <property type="match status" value="1"/>
</dbReference>
<dbReference type="GO" id="GO:0000166">
    <property type="term" value="F:nucleotide binding"/>
    <property type="evidence" value="ECO:0007669"/>
    <property type="project" value="InterPro"/>
</dbReference>
<accession>A0AAV8TG09</accession>
<organism evidence="8 9">
    <name type="scientific">Erythroxylum novogranatense</name>
    <dbReference type="NCBI Taxonomy" id="1862640"/>
    <lineage>
        <taxon>Eukaryota</taxon>
        <taxon>Viridiplantae</taxon>
        <taxon>Streptophyta</taxon>
        <taxon>Embryophyta</taxon>
        <taxon>Tracheophyta</taxon>
        <taxon>Spermatophyta</taxon>
        <taxon>Magnoliopsida</taxon>
        <taxon>eudicotyledons</taxon>
        <taxon>Gunneridae</taxon>
        <taxon>Pentapetalae</taxon>
        <taxon>rosids</taxon>
        <taxon>fabids</taxon>
        <taxon>Malpighiales</taxon>
        <taxon>Erythroxylaceae</taxon>
        <taxon>Erythroxylum</taxon>
    </lineage>
</organism>
<dbReference type="PANTHER" id="PTHR15561">
    <property type="entry name" value="CALCITONIN GENE-RELATED PEPTIDE-RECEPTOR COMPONENT PROTEIN"/>
    <property type="match status" value="1"/>
</dbReference>
<dbReference type="GO" id="GO:0005666">
    <property type="term" value="C:RNA polymerase III complex"/>
    <property type="evidence" value="ECO:0007669"/>
    <property type="project" value="InterPro"/>
</dbReference>
<evidence type="ECO:0000256" key="6">
    <source>
        <dbReference type="ARBA" id="ARBA00023242"/>
    </source>
</evidence>
<evidence type="ECO:0000256" key="1">
    <source>
        <dbReference type="ARBA" id="ARBA00004123"/>
    </source>
</evidence>
<dbReference type="SMART" id="SM00657">
    <property type="entry name" value="RPOL4c"/>
    <property type="match status" value="1"/>
</dbReference>
<gene>
    <name evidence="8" type="ORF">K2173_015684</name>
</gene>
<evidence type="ECO:0000259" key="7">
    <source>
        <dbReference type="SMART" id="SM00657"/>
    </source>
</evidence>
<name>A0AAV8TG09_9ROSI</name>
<evidence type="ECO:0000313" key="8">
    <source>
        <dbReference type="EMBL" id="KAJ8765817.1"/>
    </source>
</evidence>
<dbReference type="PANTHER" id="PTHR15561:SF0">
    <property type="entry name" value="DNA-DIRECTED RNA POLYMERASE III SUBUNIT RPC9"/>
    <property type="match status" value="1"/>
</dbReference>
<keyword evidence="9" id="KW-1185">Reference proteome</keyword>
<protein>
    <recommendedName>
        <fullName evidence="3">DNA-directed RNA polymerase III subunit RPC9</fullName>
    </recommendedName>
</protein>
<keyword evidence="4" id="KW-0240">DNA-directed RNA polymerase</keyword>
<dbReference type="EMBL" id="JAIWQS010000005">
    <property type="protein sequence ID" value="KAJ8765817.1"/>
    <property type="molecule type" value="Genomic_DNA"/>
</dbReference>
<comment type="similarity">
    <text evidence="2">Belongs to the eukaryotic RPC9 RNA polymerase subunit family.</text>
</comment>
<dbReference type="InterPro" id="IPR038324">
    <property type="entry name" value="Rpb4/RPC9_sf"/>
</dbReference>
<reference evidence="8 9" key="1">
    <citation type="submission" date="2021-09" db="EMBL/GenBank/DDBJ databases">
        <title>Genomic insights and catalytic innovation underlie evolution of tropane alkaloids biosynthesis.</title>
        <authorList>
            <person name="Wang Y.-J."/>
            <person name="Tian T."/>
            <person name="Huang J.-P."/>
            <person name="Huang S.-X."/>
        </authorList>
    </citation>
    <scope>NUCLEOTIDE SEQUENCE [LARGE SCALE GENOMIC DNA]</scope>
    <source>
        <strain evidence="8">KIB-2018</strain>
        <tissue evidence="8">Leaf</tissue>
    </source>
</reference>
<dbReference type="InterPro" id="IPR005574">
    <property type="entry name" value="Rpb4/RPC9"/>
</dbReference>
<evidence type="ECO:0000256" key="4">
    <source>
        <dbReference type="ARBA" id="ARBA00022478"/>
    </source>
</evidence>
<dbReference type="Proteomes" id="UP001159364">
    <property type="component" value="Linkage Group LG05"/>
</dbReference>
<comment type="subcellular location">
    <subcellularLocation>
        <location evidence="1">Nucleus</location>
    </subcellularLocation>
</comment>
<sequence length="132" mass="14931">MKIKKYNAGALTNFEVLDFLKSRGASNDSSRVIAPVAPSEYKVYDYLMETPACNQTREQIDEFLEKCQRFNLAKAEVLNIIDMKPSQLVEIDPLIEQSDKRLGDQLEELVELVNEVFPPPSDPPNPEVAMAE</sequence>
<dbReference type="Pfam" id="PF03874">
    <property type="entry name" value="RNA_pol_Rpb4"/>
    <property type="match status" value="1"/>
</dbReference>
<dbReference type="SUPFAM" id="SSF47819">
    <property type="entry name" value="HRDC-like"/>
    <property type="match status" value="1"/>
</dbReference>
<dbReference type="GO" id="GO:0006384">
    <property type="term" value="P:transcription initiation at RNA polymerase III promoter"/>
    <property type="evidence" value="ECO:0007669"/>
    <property type="project" value="InterPro"/>
</dbReference>
<keyword evidence="6" id="KW-0539">Nucleus</keyword>
<proteinExistence type="inferred from homology"/>
<comment type="caution">
    <text evidence="8">The sequence shown here is derived from an EMBL/GenBank/DDBJ whole genome shotgun (WGS) entry which is preliminary data.</text>
</comment>
<dbReference type="InterPro" id="IPR038846">
    <property type="entry name" value="RPC9"/>
</dbReference>
<feature type="domain" description="RNA polymerase Rpb4/RPC9 core" evidence="7">
    <location>
        <begin position="1"/>
        <end position="120"/>
    </location>
</feature>
<evidence type="ECO:0000256" key="3">
    <source>
        <dbReference type="ARBA" id="ARBA00016672"/>
    </source>
</evidence>
<dbReference type="InterPro" id="IPR006590">
    <property type="entry name" value="RNA_pol_Rpb4/RPC9_core"/>
</dbReference>
<dbReference type="InterPro" id="IPR010997">
    <property type="entry name" value="HRDC-like_sf"/>
</dbReference>
<dbReference type="AlphaFoldDB" id="A0AAV8TG09"/>
<dbReference type="FunFam" id="1.20.1250.40:FF:000008">
    <property type="entry name" value="RNA polymerase II, Rpb4, core protein"/>
    <property type="match status" value="1"/>
</dbReference>